<keyword evidence="1" id="KW-0732">Signal</keyword>
<evidence type="ECO:0000313" key="2">
    <source>
        <dbReference type="EMBL" id="CAK0849287.1"/>
    </source>
</evidence>
<gene>
    <name evidence="2" type="ORF">PCOR1329_LOCUS42011</name>
</gene>
<protein>
    <recommendedName>
        <fullName evidence="4">L-Fucosyltransferase</fullName>
    </recommendedName>
</protein>
<comment type="caution">
    <text evidence="2">The sequence shown here is derived from an EMBL/GenBank/DDBJ whole genome shotgun (WGS) entry which is preliminary data.</text>
</comment>
<evidence type="ECO:0000256" key="1">
    <source>
        <dbReference type="SAM" id="SignalP"/>
    </source>
</evidence>
<dbReference type="EMBL" id="CAUYUJ010015049">
    <property type="protein sequence ID" value="CAK0849287.1"/>
    <property type="molecule type" value="Genomic_DNA"/>
</dbReference>
<keyword evidence="3" id="KW-1185">Reference proteome</keyword>
<proteinExistence type="predicted"/>
<evidence type="ECO:0000313" key="3">
    <source>
        <dbReference type="Proteomes" id="UP001189429"/>
    </source>
</evidence>
<accession>A0ABN9TSV2</accession>
<sequence length="423" mass="46865">MAPGFKALALVGLPLAVALQAQPPSEHVEATDTAAGAAAEEVAQQLVGGSRRSQSDTSMCAMLPDLETGRNLRIGSVPNATLSACPLCMMHPEGSPSLWIQESEDGVGTRIHNMILGMAVAAKNGMNVAGFVSVPFECPVRIYHGFPYGVDAKMVYDFFFGLNSTDLFVNRRQPHVAKYLDIRALEKDTSDTVPLGRPDPLAPGSQSILDASDVAMQFAKQRTARQEIQQYMTKDFVSTLRAMGSNRAVMERPLWFASDGRPTVAVHIRRGDVKEKGMNQFRWSPHSWYMDKILKIRHLMPDADVHVFTSVDESTDQREFNVYKSAGCHVHTDEDKTWASHAVLDAWAHIARADFVILSRSSFGHVPAMLNTNCVIYQEYWNAPMDGWIWAENSDKGSSNLFDMAAFNRCVGRIARPSWGIMR</sequence>
<dbReference type="Proteomes" id="UP001189429">
    <property type="component" value="Unassembled WGS sequence"/>
</dbReference>
<feature type="signal peptide" evidence="1">
    <location>
        <begin position="1"/>
        <end position="21"/>
    </location>
</feature>
<evidence type="ECO:0008006" key="4">
    <source>
        <dbReference type="Google" id="ProtNLM"/>
    </source>
</evidence>
<feature type="chain" id="PRO_5046845727" description="L-Fucosyltransferase" evidence="1">
    <location>
        <begin position="22"/>
        <end position="423"/>
    </location>
</feature>
<organism evidence="2 3">
    <name type="scientific">Prorocentrum cordatum</name>
    <dbReference type="NCBI Taxonomy" id="2364126"/>
    <lineage>
        <taxon>Eukaryota</taxon>
        <taxon>Sar</taxon>
        <taxon>Alveolata</taxon>
        <taxon>Dinophyceae</taxon>
        <taxon>Prorocentrales</taxon>
        <taxon>Prorocentraceae</taxon>
        <taxon>Prorocentrum</taxon>
    </lineage>
</organism>
<reference evidence="2" key="1">
    <citation type="submission" date="2023-10" db="EMBL/GenBank/DDBJ databases">
        <authorList>
            <person name="Chen Y."/>
            <person name="Shah S."/>
            <person name="Dougan E. K."/>
            <person name="Thang M."/>
            <person name="Chan C."/>
        </authorList>
    </citation>
    <scope>NUCLEOTIDE SEQUENCE [LARGE SCALE GENOMIC DNA]</scope>
</reference>
<name>A0ABN9TSV2_9DINO</name>